<evidence type="ECO:0000256" key="3">
    <source>
        <dbReference type="SAM" id="Phobius"/>
    </source>
</evidence>
<keyword evidence="2" id="KW-0808">Transferase</keyword>
<keyword evidence="3" id="KW-0472">Membrane</keyword>
<gene>
    <name evidence="4" type="ORF">DVH24_041663</name>
</gene>
<evidence type="ECO:0000256" key="1">
    <source>
        <dbReference type="ARBA" id="ARBA00001933"/>
    </source>
</evidence>
<reference evidence="4 5" key="1">
    <citation type="submission" date="2018-10" db="EMBL/GenBank/DDBJ databases">
        <title>A high-quality apple genome assembly.</title>
        <authorList>
            <person name="Hu J."/>
        </authorList>
    </citation>
    <scope>NUCLEOTIDE SEQUENCE [LARGE SCALE GENOMIC DNA]</scope>
    <source>
        <strain evidence="5">cv. HFTH1</strain>
        <tissue evidence="4">Young leaf</tissue>
    </source>
</reference>
<protein>
    <recommendedName>
        <fullName evidence="6">Aminotransferase class I/classII domain-containing protein</fullName>
    </recommendedName>
</protein>
<dbReference type="Proteomes" id="UP000290289">
    <property type="component" value="Chromosome 11"/>
</dbReference>
<dbReference type="GO" id="GO:0016020">
    <property type="term" value="C:membrane"/>
    <property type="evidence" value="ECO:0007669"/>
    <property type="project" value="GOC"/>
</dbReference>
<dbReference type="SUPFAM" id="SSF53383">
    <property type="entry name" value="PLP-dependent transferases"/>
    <property type="match status" value="1"/>
</dbReference>
<comment type="caution">
    <text evidence="4">The sequence shown here is derived from an EMBL/GenBank/DDBJ whole genome shotgun (WGS) entry which is preliminary data.</text>
</comment>
<dbReference type="Gene3D" id="3.90.1150.10">
    <property type="entry name" value="Aspartate Aminotransferase, domain 1"/>
    <property type="match status" value="1"/>
</dbReference>
<dbReference type="GO" id="GO:0017059">
    <property type="term" value="C:serine palmitoyltransferase complex"/>
    <property type="evidence" value="ECO:0007669"/>
    <property type="project" value="TreeGrafter"/>
</dbReference>
<dbReference type="PANTHER" id="PTHR13693:SF88">
    <property type="entry name" value="SERINE C-PALMITOYLTRANSFERASE"/>
    <property type="match status" value="1"/>
</dbReference>
<evidence type="ECO:0000256" key="2">
    <source>
        <dbReference type="ARBA" id="ARBA00022679"/>
    </source>
</evidence>
<keyword evidence="3" id="KW-0812">Transmembrane</keyword>
<dbReference type="InterPro" id="IPR015424">
    <property type="entry name" value="PyrdxlP-dep_Trfase"/>
</dbReference>
<accession>A0A498IRW1</accession>
<dbReference type="PANTHER" id="PTHR13693">
    <property type="entry name" value="CLASS II AMINOTRANSFERASE/8-AMINO-7-OXONONANOATE SYNTHASE"/>
    <property type="match status" value="1"/>
</dbReference>
<evidence type="ECO:0000313" key="4">
    <source>
        <dbReference type="EMBL" id="RXH84895.1"/>
    </source>
</evidence>
<keyword evidence="3" id="KW-1133">Transmembrane helix</keyword>
<dbReference type="AlphaFoldDB" id="A0A498IRW1"/>
<dbReference type="GO" id="GO:0046513">
    <property type="term" value="P:ceramide biosynthetic process"/>
    <property type="evidence" value="ECO:0007669"/>
    <property type="project" value="TreeGrafter"/>
</dbReference>
<dbReference type="EMBL" id="RDQH01000337">
    <property type="protein sequence ID" value="RXH84895.1"/>
    <property type="molecule type" value="Genomic_DNA"/>
</dbReference>
<dbReference type="Gene3D" id="3.40.640.10">
    <property type="entry name" value="Type I PLP-dependent aspartate aminotransferase-like (Major domain)"/>
    <property type="match status" value="1"/>
</dbReference>
<dbReference type="InterPro" id="IPR015421">
    <property type="entry name" value="PyrdxlP-dep_Trfase_major"/>
</dbReference>
<dbReference type="GO" id="GO:0004758">
    <property type="term" value="F:serine C-palmitoyltransferase activity"/>
    <property type="evidence" value="ECO:0007669"/>
    <property type="project" value="TreeGrafter"/>
</dbReference>
<comment type="cofactor">
    <cofactor evidence="1">
        <name>pyridoxal 5'-phosphate</name>
        <dbReference type="ChEBI" id="CHEBI:597326"/>
    </cofactor>
</comment>
<organism evidence="4 5">
    <name type="scientific">Malus domestica</name>
    <name type="common">Apple</name>
    <name type="synonym">Pyrus malus</name>
    <dbReference type="NCBI Taxonomy" id="3750"/>
    <lineage>
        <taxon>Eukaryota</taxon>
        <taxon>Viridiplantae</taxon>
        <taxon>Streptophyta</taxon>
        <taxon>Embryophyta</taxon>
        <taxon>Tracheophyta</taxon>
        <taxon>Spermatophyta</taxon>
        <taxon>Magnoliopsida</taxon>
        <taxon>eudicotyledons</taxon>
        <taxon>Gunneridae</taxon>
        <taxon>Pentapetalae</taxon>
        <taxon>rosids</taxon>
        <taxon>fabids</taxon>
        <taxon>Rosales</taxon>
        <taxon>Rosaceae</taxon>
        <taxon>Amygdaloideae</taxon>
        <taxon>Maleae</taxon>
        <taxon>Malus</taxon>
    </lineage>
</organism>
<evidence type="ECO:0008006" key="6">
    <source>
        <dbReference type="Google" id="ProtNLM"/>
    </source>
</evidence>
<feature type="transmembrane region" description="Helical" evidence="3">
    <location>
        <begin position="6"/>
        <end position="23"/>
    </location>
</feature>
<name>A0A498IRW1_MALDO</name>
<dbReference type="InterPro" id="IPR015422">
    <property type="entry name" value="PyrdxlP-dep_Trfase_small"/>
</dbReference>
<proteinExistence type="predicted"/>
<dbReference type="InterPro" id="IPR050087">
    <property type="entry name" value="AON_synthase_class-II"/>
</dbReference>
<evidence type="ECO:0000313" key="5">
    <source>
        <dbReference type="Proteomes" id="UP000290289"/>
    </source>
</evidence>
<sequence>MIAIPYLTALTTYLCYGLLFVFGQVRDFFRKIIDWRSASNLHDLKISMFAGFIFEFSFDWSGCFNRLIASALDAWFDVVEHYSNDYNKTLTLTKKTSRCLNLGSYNYLGFAASDEYCTPRAIETLKKYSPSSCSSRVDGGSTDLHNELKECCKFCWETCCCSFRNGLCHKLCYPSCSDGEVISLNHNSIVNGARGSGARVCVFQHNSGLPKGAHQTSRNSGTMIKQAFMLRILINSCETHRVSHHRRSCLYPILLSPLSPFSCLRRLTPPFSVSGILSYEEEQDKRKNHLSHEGFDKPTN</sequence>
<dbReference type="STRING" id="3750.A0A498IRW1"/>
<keyword evidence="5" id="KW-1185">Reference proteome</keyword>
<dbReference type="GO" id="GO:0046512">
    <property type="term" value="P:sphingosine biosynthetic process"/>
    <property type="evidence" value="ECO:0007669"/>
    <property type="project" value="TreeGrafter"/>
</dbReference>